<protein>
    <submittedName>
        <fullName evidence="1">Uncharacterized protein</fullName>
    </submittedName>
</protein>
<organism evidence="1 2">
    <name type="scientific">Siminovitchia thermophila</name>
    <dbReference type="NCBI Taxonomy" id="1245522"/>
    <lineage>
        <taxon>Bacteria</taxon>
        <taxon>Bacillati</taxon>
        <taxon>Bacillota</taxon>
        <taxon>Bacilli</taxon>
        <taxon>Bacillales</taxon>
        <taxon>Bacillaceae</taxon>
        <taxon>Siminovitchia</taxon>
    </lineage>
</organism>
<reference evidence="1 2" key="1">
    <citation type="submission" date="2021-01" db="EMBL/GenBank/DDBJ databases">
        <title>Genomic Encyclopedia of Type Strains, Phase IV (KMG-IV): sequencing the most valuable type-strain genomes for metagenomic binning, comparative biology and taxonomic classification.</title>
        <authorList>
            <person name="Goeker M."/>
        </authorList>
    </citation>
    <scope>NUCLEOTIDE SEQUENCE [LARGE SCALE GENOMIC DNA]</scope>
    <source>
        <strain evidence="1 2">DSM 105453</strain>
    </source>
</reference>
<evidence type="ECO:0000313" key="2">
    <source>
        <dbReference type="Proteomes" id="UP000823485"/>
    </source>
</evidence>
<dbReference type="RefSeq" id="WP_077109602.1">
    <property type="nucleotide sequence ID" value="NZ_JAFBFH010000007.1"/>
</dbReference>
<comment type="caution">
    <text evidence="1">The sequence shown here is derived from an EMBL/GenBank/DDBJ whole genome shotgun (WGS) entry which is preliminary data.</text>
</comment>
<proteinExistence type="predicted"/>
<dbReference type="EMBL" id="JAFBFH010000007">
    <property type="protein sequence ID" value="MBM7714515.1"/>
    <property type="molecule type" value="Genomic_DNA"/>
</dbReference>
<gene>
    <name evidence="1" type="ORF">JOC94_001487</name>
</gene>
<keyword evidence="2" id="KW-1185">Reference proteome</keyword>
<dbReference type="Proteomes" id="UP000823485">
    <property type="component" value="Unassembled WGS sequence"/>
</dbReference>
<accession>A0ABS2R535</accession>
<evidence type="ECO:0000313" key="1">
    <source>
        <dbReference type="EMBL" id="MBM7714515.1"/>
    </source>
</evidence>
<sequence length="61" mass="7101">MKQVPTYQSLEILISDLIFMLGKANEKIHSLTDRVYQLELLLEHFPGHPTLSKQHISLEKK</sequence>
<name>A0ABS2R535_9BACI</name>